<dbReference type="RefSeq" id="WP_160149417.1">
    <property type="nucleotide sequence ID" value="NZ_JASZZN010000004.1"/>
</dbReference>
<accession>A0ABT7PF41</accession>
<dbReference type="InterPro" id="IPR027417">
    <property type="entry name" value="P-loop_NTPase"/>
</dbReference>
<dbReference type="Proteomes" id="UP001239462">
    <property type="component" value="Unassembled WGS sequence"/>
</dbReference>
<comment type="caution">
    <text evidence="2">The sequence shown here is derived from an EMBL/GenBank/DDBJ whole genome shotgun (WGS) entry which is preliminary data.</text>
</comment>
<organism evidence="2 3">
    <name type="scientific">Roseiconus lacunae</name>
    <dbReference type="NCBI Taxonomy" id="2605694"/>
    <lineage>
        <taxon>Bacteria</taxon>
        <taxon>Pseudomonadati</taxon>
        <taxon>Planctomycetota</taxon>
        <taxon>Planctomycetia</taxon>
        <taxon>Pirellulales</taxon>
        <taxon>Pirellulaceae</taxon>
        <taxon>Roseiconus</taxon>
    </lineage>
</organism>
<dbReference type="Pfam" id="PF13166">
    <property type="entry name" value="AAA_13"/>
    <property type="match status" value="1"/>
</dbReference>
<dbReference type="SUPFAM" id="SSF52540">
    <property type="entry name" value="P-loop containing nucleoside triphosphate hydrolases"/>
    <property type="match status" value="1"/>
</dbReference>
<evidence type="ECO:0000259" key="1">
    <source>
        <dbReference type="Pfam" id="PF13166"/>
    </source>
</evidence>
<proteinExistence type="predicted"/>
<feature type="domain" description="Protein CR006 P-loop" evidence="1">
    <location>
        <begin position="123"/>
        <end position="444"/>
    </location>
</feature>
<evidence type="ECO:0000313" key="3">
    <source>
        <dbReference type="Proteomes" id="UP001239462"/>
    </source>
</evidence>
<dbReference type="Gene3D" id="3.40.50.300">
    <property type="entry name" value="P-loop containing nucleotide triphosphate hydrolases"/>
    <property type="match status" value="1"/>
</dbReference>
<evidence type="ECO:0000313" key="2">
    <source>
        <dbReference type="EMBL" id="MDM4015119.1"/>
    </source>
</evidence>
<name>A0ABT7PF41_9BACT</name>
<gene>
    <name evidence="2" type="ORF">QTN89_06730</name>
</gene>
<keyword evidence="3" id="KW-1185">Reference proteome</keyword>
<protein>
    <submittedName>
        <fullName evidence="2">AAA family ATPase</fullName>
    </submittedName>
</protein>
<reference evidence="2 3" key="1">
    <citation type="submission" date="2023-06" db="EMBL/GenBank/DDBJ databases">
        <title>Roseiconus lacunae JC819 isolated from Gulf of Mannar region, Tamil Nadu.</title>
        <authorList>
            <person name="Pk S."/>
            <person name="Ch S."/>
            <person name="Ch V.R."/>
        </authorList>
    </citation>
    <scope>NUCLEOTIDE SEQUENCE [LARGE SCALE GENOMIC DNA]</scope>
    <source>
        <strain evidence="2 3">JC819</strain>
    </source>
</reference>
<sequence length="612" mass="68218">MDTLASLDDAEVERLKEIPAQLASDPQKAAKELRVQAGRITTLGRSLAAAEKALSDEALEAIKVLASDAAAKTKAAQVAAAMNFNDDPLDGIGEPVWRALWEAARRYSTDAIPDTEFPATDAENAVCVLCQQPLAEYAKDRLERFEKFVRDDSAQQATKATAALTTAVTALDRLDLQGEGTREQMKDVEALDANVFQSVRDQLATLLRRLRAVKLAYESGNWSFETPEALNDVGDHLVALIKTLGLRAAEIDKSADATERKRLTDELAELKAREWLATVLGDVKEHVSRLADISKLKKAIAETRTNAITTKSKELAKLYVTDQLRNAFADEIKKMQQGVRRLNVELVAAEGKYGRTFYRVQLVGASNAQVVTIVSEGEHRCIALAGFLSELATETTKSTVVFDDPVTSLDHHWRGCFAQRLVEEAADRQAIVFTHDIVFLHDLLSGAEQLKVPIELRRVQSNRNNSGFVDDKLPWIAQKTLPRIDELEHRVRATQNDYNNQNDDVYERDIFAVYGDIRATVERAIEEHFFRGVIVRHKDYISLSNLKKVTAMTTTHCERLQTLFKRCCDITSAHDRASLRSFGVPTPGNALDDLDELRKLVVEIKAEQKLVV</sequence>
<dbReference type="EMBL" id="JASZZN010000004">
    <property type="protein sequence ID" value="MDM4015119.1"/>
    <property type="molecule type" value="Genomic_DNA"/>
</dbReference>
<dbReference type="InterPro" id="IPR026866">
    <property type="entry name" value="CR006_AAA"/>
</dbReference>